<evidence type="ECO:0000313" key="3">
    <source>
        <dbReference type="Proteomes" id="UP000052978"/>
    </source>
</evidence>
<proteinExistence type="predicted"/>
<dbReference type="EMBL" id="KE164610">
    <property type="protein sequence ID" value="EPQ19186.1"/>
    <property type="molecule type" value="Genomic_DNA"/>
</dbReference>
<sequence length="155" mass="17006">MTGSFGYGHQEQHVQKPLLSEMESTKKFPNENNLNMPKKERRGAREKGASRRCHQDERCVKYDVGGAQPDVRSRSAAAVVGEAHSAYARRTRGGPLLCRRRRCVTGFRRSATGNGNCLGLSAGLSRPGVQAGGAMRRSKAEVERYIASVQGFNIN</sequence>
<accession>S7NPL5</accession>
<organism evidence="2 3">
    <name type="scientific">Myotis brandtii</name>
    <name type="common">Brandt's bat</name>
    <dbReference type="NCBI Taxonomy" id="109478"/>
    <lineage>
        <taxon>Eukaryota</taxon>
        <taxon>Metazoa</taxon>
        <taxon>Chordata</taxon>
        <taxon>Craniata</taxon>
        <taxon>Vertebrata</taxon>
        <taxon>Euteleostomi</taxon>
        <taxon>Mammalia</taxon>
        <taxon>Eutheria</taxon>
        <taxon>Laurasiatheria</taxon>
        <taxon>Chiroptera</taxon>
        <taxon>Yangochiroptera</taxon>
        <taxon>Vespertilionidae</taxon>
        <taxon>Myotis</taxon>
    </lineage>
</organism>
<keyword evidence="3" id="KW-1185">Reference proteome</keyword>
<feature type="compositionally biased region" description="Basic and acidic residues" evidence="1">
    <location>
        <begin position="43"/>
        <end position="54"/>
    </location>
</feature>
<evidence type="ECO:0000313" key="2">
    <source>
        <dbReference type="EMBL" id="EPQ19186.1"/>
    </source>
</evidence>
<evidence type="ECO:0000256" key="1">
    <source>
        <dbReference type="SAM" id="MobiDB-lite"/>
    </source>
</evidence>
<gene>
    <name evidence="2" type="ORF">D623_10011798</name>
</gene>
<name>S7NPL5_MYOBR</name>
<dbReference type="AlphaFoldDB" id="S7NPL5"/>
<dbReference type="Proteomes" id="UP000052978">
    <property type="component" value="Unassembled WGS sequence"/>
</dbReference>
<feature type="region of interest" description="Disordered" evidence="1">
    <location>
        <begin position="1"/>
        <end position="54"/>
    </location>
</feature>
<reference evidence="2 3" key="1">
    <citation type="journal article" date="2013" name="Nat. Commun.">
        <title>Genome analysis reveals insights into physiology and longevity of the Brandt's bat Myotis brandtii.</title>
        <authorList>
            <person name="Seim I."/>
            <person name="Fang X."/>
            <person name="Xiong Z."/>
            <person name="Lobanov A.V."/>
            <person name="Huang Z."/>
            <person name="Ma S."/>
            <person name="Feng Y."/>
            <person name="Turanov A.A."/>
            <person name="Zhu Y."/>
            <person name="Lenz T.L."/>
            <person name="Gerashchenko M.V."/>
            <person name="Fan D."/>
            <person name="Hee Yim S."/>
            <person name="Yao X."/>
            <person name="Jordan D."/>
            <person name="Xiong Y."/>
            <person name="Ma Y."/>
            <person name="Lyapunov A.N."/>
            <person name="Chen G."/>
            <person name="Kulakova O.I."/>
            <person name="Sun Y."/>
            <person name="Lee S.G."/>
            <person name="Bronson R.T."/>
            <person name="Moskalev A.A."/>
            <person name="Sunyaev S.R."/>
            <person name="Zhang G."/>
            <person name="Krogh A."/>
            <person name="Wang J."/>
            <person name="Gladyshev V.N."/>
        </authorList>
    </citation>
    <scope>NUCLEOTIDE SEQUENCE [LARGE SCALE GENOMIC DNA]</scope>
</reference>
<protein>
    <submittedName>
        <fullName evidence="2">Uncharacterized protein</fullName>
    </submittedName>
</protein>